<feature type="transmembrane region" description="Helical" evidence="1">
    <location>
        <begin position="6"/>
        <end position="24"/>
    </location>
</feature>
<accession>A0A1W5ZXQ3</accession>
<dbReference type="AlphaFoldDB" id="A0A1W5ZXQ3"/>
<evidence type="ECO:0000313" key="2">
    <source>
        <dbReference type="EMBL" id="ARI78049.1"/>
    </source>
</evidence>
<protein>
    <submittedName>
        <fullName evidence="2">Uncharacterized protein</fullName>
    </submittedName>
</protein>
<reference evidence="2 3" key="1">
    <citation type="submission" date="2017-04" db="EMBL/GenBank/DDBJ databases">
        <title>The whole genome sequencing and assembly of Halobacillus mangrovi strain.</title>
        <authorList>
            <person name="Lee S.-J."/>
            <person name="Park M.-K."/>
            <person name="Kim J.-Y."/>
            <person name="Lee Y.-J."/>
            <person name="Yi H."/>
            <person name="Bahn Y.-S."/>
            <person name="Kim J.F."/>
            <person name="Lee D.-W."/>
        </authorList>
    </citation>
    <scope>NUCLEOTIDE SEQUENCE [LARGE SCALE GENOMIC DNA]</scope>
    <source>
        <strain evidence="2 3">KTB 131</strain>
    </source>
</reference>
<proteinExistence type="predicted"/>
<organism evidence="2 3">
    <name type="scientific">Halobacillus mangrovi</name>
    <dbReference type="NCBI Taxonomy" id="402384"/>
    <lineage>
        <taxon>Bacteria</taxon>
        <taxon>Bacillati</taxon>
        <taxon>Bacillota</taxon>
        <taxon>Bacilli</taxon>
        <taxon>Bacillales</taxon>
        <taxon>Bacillaceae</taxon>
        <taxon>Halobacillus</taxon>
    </lineage>
</organism>
<name>A0A1W5ZXQ3_9BACI</name>
<feature type="transmembrane region" description="Helical" evidence="1">
    <location>
        <begin position="86"/>
        <end position="108"/>
    </location>
</feature>
<gene>
    <name evidence="2" type="ORF">HM131_14845</name>
</gene>
<keyword evidence="1" id="KW-0812">Transmembrane</keyword>
<sequence>MIRWGIWIGSTSGIVLGMYMWYVELVTGKKIYTLLMNVDFIPVIGSIDWPVVMEWLFHMVISWVIGILFAYVFMRKRLKPTNRNQWLLAIILSVVAATTYVPLTILAIKETPALTDGIAILYWLVGHALYAITLKKSYHRS</sequence>
<dbReference type="KEGG" id="hmn:HM131_14845"/>
<keyword evidence="3" id="KW-1185">Reference proteome</keyword>
<evidence type="ECO:0000313" key="3">
    <source>
        <dbReference type="Proteomes" id="UP000192527"/>
    </source>
</evidence>
<keyword evidence="1" id="KW-1133">Transmembrane helix</keyword>
<feature type="transmembrane region" description="Helical" evidence="1">
    <location>
        <begin position="114"/>
        <end position="132"/>
    </location>
</feature>
<dbReference type="EMBL" id="CP020772">
    <property type="protein sequence ID" value="ARI78049.1"/>
    <property type="molecule type" value="Genomic_DNA"/>
</dbReference>
<dbReference type="STRING" id="402384.HM131_14845"/>
<dbReference type="OrthoDB" id="1443299at2"/>
<dbReference type="RefSeq" id="WP_085030509.1">
    <property type="nucleotide sequence ID" value="NZ_CP020772.1"/>
</dbReference>
<keyword evidence="1" id="KW-0472">Membrane</keyword>
<dbReference type="Proteomes" id="UP000192527">
    <property type="component" value="Chromosome"/>
</dbReference>
<feature type="transmembrane region" description="Helical" evidence="1">
    <location>
        <begin position="55"/>
        <end position="74"/>
    </location>
</feature>
<evidence type="ECO:0000256" key="1">
    <source>
        <dbReference type="SAM" id="Phobius"/>
    </source>
</evidence>